<organism evidence="1 2">
    <name type="scientific">Ridgeia piscesae</name>
    <name type="common">Tubeworm</name>
    <dbReference type="NCBI Taxonomy" id="27915"/>
    <lineage>
        <taxon>Eukaryota</taxon>
        <taxon>Metazoa</taxon>
        <taxon>Spiralia</taxon>
        <taxon>Lophotrochozoa</taxon>
        <taxon>Annelida</taxon>
        <taxon>Polychaeta</taxon>
        <taxon>Sedentaria</taxon>
        <taxon>Canalipalpata</taxon>
        <taxon>Sabellida</taxon>
        <taxon>Siboglinidae</taxon>
        <taxon>Ridgeia</taxon>
    </lineage>
</organism>
<dbReference type="EMBL" id="JAODUO010001538">
    <property type="protein sequence ID" value="KAK2162144.1"/>
    <property type="molecule type" value="Genomic_DNA"/>
</dbReference>
<dbReference type="Proteomes" id="UP001209878">
    <property type="component" value="Unassembled WGS sequence"/>
</dbReference>
<accession>A0AAD9NCG6</accession>
<evidence type="ECO:0008006" key="3">
    <source>
        <dbReference type="Google" id="ProtNLM"/>
    </source>
</evidence>
<proteinExistence type="predicted"/>
<name>A0AAD9NCG6_RIDPI</name>
<sequence>MNIIDNLKVENKLCYIMGDFNINLTNYGSHTETQDYIDAMFQHSFILLINKPTRNTTTTATVIYNIYSNDVLETNYVTHGIIYKDIYDHLPIFLLTKINDTVIETKVYNEQTTTTFKENIDQITWNDIYASRNPQKSYSKFLNEILFV</sequence>
<gene>
    <name evidence="1" type="ORF">NP493_1538g00000</name>
</gene>
<reference evidence="1" key="1">
    <citation type="journal article" date="2023" name="Mol. Biol. Evol.">
        <title>Third-Generation Sequencing Reveals the Adaptive Role of the Epigenome in Three Deep-Sea Polychaetes.</title>
        <authorList>
            <person name="Perez M."/>
            <person name="Aroh O."/>
            <person name="Sun Y."/>
            <person name="Lan Y."/>
            <person name="Juniper S.K."/>
            <person name="Young C.R."/>
            <person name="Angers B."/>
            <person name="Qian P.Y."/>
        </authorList>
    </citation>
    <scope>NUCLEOTIDE SEQUENCE</scope>
    <source>
        <strain evidence="1">R07B-5</strain>
    </source>
</reference>
<protein>
    <recommendedName>
        <fullName evidence="3">Endonuclease/exonuclease/phosphatase domain-containing protein</fullName>
    </recommendedName>
</protein>
<comment type="caution">
    <text evidence="1">The sequence shown here is derived from an EMBL/GenBank/DDBJ whole genome shotgun (WGS) entry which is preliminary data.</text>
</comment>
<evidence type="ECO:0000313" key="1">
    <source>
        <dbReference type="EMBL" id="KAK2162144.1"/>
    </source>
</evidence>
<evidence type="ECO:0000313" key="2">
    <source>
        <dbReference type="Proteomes" id="UP001209878"/>
    </source>
</evidence>
<keyword evidence="2" id="KW-1185">Reference proteome</keyword>
<dbReference type="AlphaFoldDB" id="A0AAD9NCG6"/>